<name>A0ABD6DIJ2_9EURY</name>
<dbReference type="GO" id="GO:0016757">
    <property type="term" value="F:glycosyltransferase activity"/>
    <property type="evidence" value="ECO:0007669"/>
    <property type="project" value="UniProtKB-KW"/>
</dbReference>
<dbReference type="EC" id="2.4.1.-" evidence="3"/>
<feature type="domain" description="Glycosyltransferase 2-like" evidence="2">
    <location>
        <begin position="9"/>
        <end position="166"/>
    </location>
</feature>
<gene>
    <name evidence="3" type="primary">aglJ</name>
    <name evidence="3" type="ORF">ACFSBL_10590</name>
</gene>
<dbReference type="PANTHER" id="PTHR48090:SF7">
    <property type="entry name" value="RFBJ PROTEIN"/>
    <property type="match status" value="1"/>
</dbReference>
<dbReference type="RefSeq" id="WP_256398348.1">
    <property type="nucleotide sequence ID" value="NZ_JANHJR010000001.1"/>
</dbReference>
<dbReference type="InterPro" id="IPR050256">
    <property type="entry name" value="Glycosyltransferase_2"/>
</dbReference>
<dbReference type="Proteomes" id="UP001597034">
    <property type="component" value="Unassembled WGS sequence"/>
</dbReference>
<dbReference type="NCBIfam" id="TIGR04182">
    <property type="entry name" value="glyco_TIGR04182"/>
    <property type="match status" value="1"/>
</dbReference>
<organism evidence="3 4">
    <name type="scientific">Haloarchaeobius litoreus</name>
    <dbReference type="NCBI Taxonomy" id="755306"/>
    <lineage>
        <taxon>Archaea</taxon>
        <taxon>Methanobacteriati</taxon>
        <taxon>Methanobacteriota</taxon>
        <taxon>Stenosarchaea group</taxon>
        <taxon>Halobacteria</taxon>
        <taxon>Halobacteriales</taxon>
        <taxon>Halorubellaceae</taxon>
        <taxon>Haloarchaeobius</taxon>
    </lineage>
</organism>
<evidence type="ECO:0000313" key="4">
    <source>
        <dbReference type="Proteomes" id="UP001597034"/>
    </source>
</evidence>
<feature type="transmembrane region" description="Helical" evidence="1">
    <location>
        <begin position="269"/>
        <end position="296"/>
    </location>
</feature>
<keyword evidence="4" id="KW-1185">Reference proteome</keyword>
<dbReference type="Pfam" id="PF00535">
    <property type="entry name" value="Glycos_transf_2"/>
    <property type="match status" value="1"/>
</dbReference>
<protein>
    <submittedName>
        <fullName evidence="3">S-layer glycoprotein N-glycosyltransferase AglJ</fullName>
        <ecNumber evidence="3">2.4.1.-</ecNumber>
    </submittedName>
</protein>
<feature type="transmembrane region" description="Helical" evidence="1">
    <location>
        <begin position="234"/>
        <end position="257"/>
    </location>
</feature>
<dbReference type="AlphaFoldDB" id="A0ABD6DIJ2"/>
<dbReference type="InterPro" id="IPR001173">
    <property type="entry name" value="Glyco_trans_2-like"/>
</dbReference>
<reference evidence="3 4" key="1">
    <citation type="journal article" date="2019" name="Int. J. Syst. Evol. Microbiol.">
        <title>The Global Catalogue of Microorganisms (GCM) 10K type strain sequencing project: providing services to taxonomists for standard genome sequencing and annotation.</title>
        <authorList>
            <consortium name="The Broad Institute Genomics Platform"/>
            <consortium name="The Broad Institute Genome Sequencing Center for Infectious Disease"/>
            <person name="Wu L."/>
            <person name="Ma J."/>
        </authorList>
    </citation>
    <scope>NUCLEOTIDE SEQUENCE [LARGE SCALE GENOMIC DNA]</scope>
    <source>
        <strain evidence="3 4">CGMCC 1.10390</strain>
    </source>
</reference>
<evidence type="ECO:0000256" key="1">
    <source>
        <dbReference type="SAM" id="Phobius"/>
    </source>
</evidence>
<accession>A0ABD6DIJ2</accession>
<keyword evidence="1" id="KW-0472">Membrane</keyword>
<dbReference type="InterPro" id="IPR026456">
    <property type="entry name" value="GCTrfase_AglJ"/>
</dbReference>
<evidence type="ECO:0000259" key="2">
    <source>
        <dbReference type="Pfam" id="PF00535"/>
    </source>
</evidence>
<keyword evidence="1" id="KW-0812">Transmembrane</keyword>
<keyword evidence="1" id="KW-1133">Transmembrane helix</keyword>
<sequence length="321" mass="34871">MAETEDDVCVLVPTYNEAATIGEVVSGLRDEGFENVLVIDGHSTDGTRDIAAEHGARVVLQTGTGRGSGKGEAVREGVERIDAEYVLMLDGDGTYRPEDAHAMLEPILSGRAEHVVGDRFADMESGAMTRLNQFGNRVINAGFRLVHRQDFGDILSGYRAFTRESFELMSLSAEGFGIETELAVECARHDITTEVVDITYLARPDGSDTNLRPFRDGGGILLTVYLRSKTHNPLFYFGTVGGILGAVGVGIAAYVGYEWFVNRVPHDVLAMLAGVLLLVGVQLAMFGVLADTMVVLHREQRTRIERLAEETGADLSSETED</sequence>
<keyword evidence="3" id="KW-0808">Transferase</keyword>
<dbReference type="Gene3D" id="3.90.550.10">
    <property type="entry name" value="Spore Coat Polysaccharide Biosynthesis Protein SpsA, Chain A"/>
    <property type="match status" value="1"/>
</dbReference>
<dbReference type="EMBL" id="JBHUDO010000002">
    <property type="protein sequence ID" value="MFD1646129.1"/>
    <property type="molecule type" value="Genomic_DNA"/>
</dbReference>
<keyword evidence="3" id="KW-0328">Glycosyltransferase</keyword>
<dbReference type="InterPro" id="IPR029044">
    <property type="entry name" value="Nucleotide-diphossugar_trans"/>
</dbReference>
<proteinExistence type="predicted"/>
<dbReference type="SUPFAM" id="SSF53448">
    <property type="entry name" value="Nucleotide-diphospho-sugar transferases"/>
    <property type="match status" value="1"/>
</dbReference>
<dbReference type="CDD" id="cd04179">
    <property type="entry name" value="DPM_DPG-synthase_like"/>
    <property type="match status" value="1"/>
</dbReference>
<dbReference type="PANTHER" id="PTHR48090">
    <property type="entry name" value="UNDECAPRENYL-PHOSPHATE 4-DEOXY-4-FORMAMIDO-L-ARABINOSE TRANSFERASE-RELATED"/>
    <property type="match status" value="1"/>
</dbReference>
<comment type="caution">
    <text evidence="3">The sequence shown here is derived from an EMBL/GenBank/DDBJ whole genome shotgun (WGS) entry which is preliminary data.</text>
</comment>
<evidence type="ECO:0000313" key="3">
    <source>
        <dbReference type="EMBL" id="MFD1646129.1"/>
    </source>
</evidence>